<comment type="caution">
    <text evidence="7">The sequence shown here is derived from an EMBL/GenBank/DDBJ whole genome shotgun (WGS) entry which is preliminary data.</text>
</comment>
<evidence type="ECO:0000259" key="5">
    <source>
        <dbReference type="Pfam" id="PF00389"/>
    </source>
</evidence>
<dbReference type="GO" id="GO:0051287">
    <property type="term" value="F:NAD binding"/>
    <property type="evidence" value="ECO:0007669"/>
    <property type="project" value="InterPro"/>
</dbReference>
<dbReference type="InterPro" id="IPR006139">
    <property type="entry name" value="D-isomer_2_OHA_DH_cat_dom"/>
</dbReference>
<name>A0A9W8XDJ2_9PLEO</name>
<dbReference type="Proteomes" id="UP001140513">
    <property type="component" value="Unassembled WGS sequence"/>
</dbReference>
<keyword evidence="3" id="KW-0520">NAD</keyword>
<dbReference type="GeneID" id="80914321"/>
<dbReference type="InterPro" id="IPR029753">
    <property type="entry name" value="D-isomer_DH_CS"/>
</dbReference>
<dbReference type="GO" id="GO:0016616">
    <property type="term" value="F:oxidoreductase activity, acting on the CH-OH group of donors, NAD or NADP as acceptor"/>
    <property type="evidence" value="ECO:0007669"/>
    <property type="project" value="InterPro"/>
</dbReference>
<feature type="domain" description="D-isomer specific 2-hydroxyacid dehydrogenase NAD-binding" evidence="6">
    <location>
        <begin position="125"/>
        <end position="317"/>
    </location>
</feature>
<evidence type="ECO:0000256" key="4">
    <source>
        <dbReference type="RuleBase" id="RU003719"/>
    </source>
</evidence>
<dbReference type="PANTHER" id="PTHR42789:SF1">
    <property type="entry name" value="D-ISOMER SPECIFIC 2-HYDROXYACID DEHYDROGENASE FAMILY PROTEIN (AFU_ORTHOLOGUE AFUA_6G10090)"/>
    <property type="match status" value="1"/>
</dbReference>
<evidence type="ECO:0000259" key="6">
    <source>
        <dbReference type="Pfam" id="PF02826"/>
    </source>
</evidence>
<keyword evidence="8" id="KW-1185">Reference proteome</keyword>
<dbReference type="InterPro" id="IPR050857">
    <property type="entry name" value="D-2-hydroxyacid_DH"/>
</dbReference>
<feature type="domain" description="D-isomer specific 2-hydroxyacid dehydrogenase catalytic" evidence="5">
    <location>
        <begin position="16"/>
        <end position="347"/>
    </location>
</feature>
<dbReference type="PROSITE" id="PS00671">
    <property type="entry name" value="D_2_HYDROXYACID_DH_3"/>
    <property type="match status" value="1"/>
</dbReference>
<dbReference type="InterPro" id="IPR036291">
    <property type="entry name" value="NAD(P)-bd_dom_sf"/>
</dbReference>
<dbReference type="CDD" id="cd12169">
    <property type="entry name" value="PGDH_like_1"/>
    <property type="match status" value="1"/>
</dbReference>
<reference evidence="7" key="1">
    <citation type="submission" date="2022-10" db="EMBL/GenBank/DDBJ databases">
        <title>Tapping the CABI collections for fungal endophytes: first genome assemblies for Collariella, Neodidymelliopsis, Ascochyta clinopodiicola, Didymella pomorum, Didymosphaeria variabile, Neocosmospora piperis and Neocucurbitaria cava.</title>
        <authorList>
            <person name="Hill R."/>
        </authorList>
    </citation>
    <scope>NUCLEOTIDE SEQUENCE</scope>
    <source>
        <strain evidence="7">IMI 356815</strain>
    </source>
</reference>
<dbReference type="SUPFAM" id="SSF51735">
    <property type="entry name" value="NAD(P)-binding Rossmann-fold domains"/>
    <property type="match status" value="1"/>
</dbReference>
<dbReference type="PANTHER" id="PTHR42789">
    <property type="entry name" value="D-ISOMER SPECIFIC 2-HYDROXYACID DEHYDROGENASE FAMILY PROTEIN (AFU_ORTHOLOGUE AFUA_6G10090)"/>
    <property type="match status" value="1"/>
</dbReference>
<evidence type="ECO:0000313" key="7">
    <source>
        <dbReference type="EMBL" id="KAJ4346859.1"/>
    </source>
</evidence>
<comment type="similarity">
    <text evidence="1 4">Belongs to the D-isomer specific 2-hydroxyacid dehydrogenase family.</text>
</comment>
<dbReference type="Pfam" id="PF02826">
    <property type="entry name" value="2-Hacid_dh_C"/>
    <property type="match status" value="1"/>
</dbReference>
<evidence type="ECO:0000313" key="8">
    <source>
        <dbReference type="Proteomes" id="UP001140513"/>
    </source>
</evidence>
<evidence type="ECO:0000256" key="3">
    <source>
        <dbReference type="ARBA" id="ARBA00023027"/>
    </source>
</evidence>
<dbReference type="OrthoDB" id="298012at2759"/>
<dbReference type="AlphaFoldDB" id="A0A9W8XDJ2"/>
<dbReference type="RefSeq" id="XP_056066659.1">
    <property type="nucleotide sequence ID" value="XM_056219532.1"/>
</dbReference>
<evidence type="ECO:0000256" key="1">
    <source>
        <dbReference type="ARBA" id="ARBA00005854"/>
    </source>
</evidence>
<proteinExistence type="inferred from homology"/>
<protein>
    <submittedName>
        <fullName evidence="7">Uncharacterized protein</fullName>
    </submittedName>
</protein>
<sequence>MSRPKIAVLDDYANFAPQFLSQFSDRLDIEYFPTTLNPSVPADFEALVQRLKPFPIISTMRERTPFRKPLLENLPNLKVLLTTGMRNLGIDTDTCKERGVVVVGTRGGGKKVPPNFDTTNEQTWALILGLVKGIAEHDVLVKTEPNRWQATISLGLAGKTLACFGLGRLGLQCARTAILGFGMKVVAWSPNLTQEKADEGVVSVGLQPGSVQVATSKEELFRAADVLSVHLVLSERSRGSVGGPELEWMKESAVLVNTSRGPLVDENAILDTLKKGRIRGFAADVFDTEPLPPDSEWRTQQWGRDGRSHVLLSPHMGYVEEQTLINMYRDTAENIRQWLDGEEFKNRMI</sequence>
<gene>
    <name evidence="7" type="ORF">N0V89_010791</name>
</gene>
<evidence type="ECO:0000256" key="2">
    <source>
        <dbReference type="ARBA" id="ARBA00023002"/>
    </source>
</evidence>
<keyword evidence="2 4" id="KW-0560">Oxidoreductase</keyword>
<dbReference type="Gene3D" id="3.40.50.720">
    <property type="entry name" value="NAD(P)-binding Rossmann-like Domain"/>
    <property type="match status" value="2"/>
</dbReference>
<accession>A0A9W8XDJ2</accession>
<dbReference type="Pfam" id="PF00389">
    <property type="entry name" value="2-Hacid_dh"/>
    <property type="match status" value="1"/>
</dbReference>
<dbReference type="SUPFAM" id="SSF52283">
    <property type="entry name" value="Formate/glycerate dehydrogenase catalytic domain-like"/>
    <property type="match status" value="1"/>
</dbReference>
<organism evidence="7 8">
    <name type="scientific">Didymosphaeria variabile</name>
    <dbReference type="NCBI Taxonomy" id="1932322"/>
    <lineage>
        <taxon>Eukaryota</taxon>
        <taxon>Fungi</taxon>
        <taxon>Dikarya</taxon>
        <taxon>Ascomycota</taxon>
        <taxon>Pezizomycotina</taxon>
        <taxon>Dothideomycetes</taxon>
        <taxon>Pleosporomycetidae</taxon>
        <taxon>Pleosporales</taxon>
        <taxon>Massarineae</taxon>
        <taxon>Didymosphaeriaceae</taxon>
        <taxon>Didymosphaeria</taxon>
    </lineage>
</organism>
<dbReference type="EMBL" id="JAPEUX010000008">
    <property type="protein sequence ID" value="KAJ4346859.1"/>
    <property type="molecule type" value="Genomic_DNA"/>
</dbReference>
<dbReference type="InterPro" id="IPR006140">
    <property type="entry name" value="D-isomer_DH_NAD-bd"/>
</dbReference>